<sequence>MSSISSDHDQQPLPKRTRKTRAVVVCARCKAVKTKCDLQRPCGNCVKAKVGHKCSYGEEEPTTSTAESASPPSANAPITPITPILSTSDANKVASRLAILESRFTKLEEWIAGHALSHEYSSNSTPSVQLDKVTKWRLLLSNLPSQNIARRLMKRYFLADTLFRYSHEPSMMNHFEKYYPTNGKIVSLEHAAFFASISMAMMIGTHIAQHAESDNAILCTMKSPSKRHPETQYYHLLASLLNAQRTLHDPLSSAAVEWSEMGKVFHIGILLGYHRDPSEMEAHISPFWTEMRRRLWWQLRTGEQILAQRLHLPDVLPKASVRKPSLIPDKELSQSALYTGWASEWSFVECKISQVELISQINLIRSTSQTSIDGVALFQINQIVSQFDTVVPLHLRFEVVTSARASNTFEPDLDQPPWVLAQACTVHIGVSGAILAAYQPFWSLPTDIPGNAALISDAFERSVAASQRLIISSELFVWHTTIRWPEGRALFSWNMGMRIFLAGMTLALSAIQNGPTHHAWKTNMNYLTSAIGLMQALVNQRPRLNDGSRNDGSADQKGLGILRQLYRCATSAESANQNDDLPATFSDECDPYTYFKIPSPTHQQEIQGLTANSPAALSEGEIRRNFTLDDLETLLNEIYGSVNV</sequence>
<reference evidence="5 6" key="1">
    <citation type="submission" date="2024-01" db="EMBL/GenBank/DDBJ databases">
        <title>Comparative genomics of Cryptococcus and Kwoniella reveals pathogenesis evolution and contrasting modes of karyotype evolution via chromosome fusion or intercentromeric recombination.</title>
        <authorList>
            <person name="Coelho M.A."/>
            <person name="David-Palma M."/>
            <person name="Shea T."/>
            <person name="Bowers K."/>
            <person name="McGinley-Smith S."/>
            <person name="Mohammad A.W."/>
            <person name="Gnirke A."/>
            <person name="Yurkov A.M."/>
            <person name="Nowrousian M."/>
            <person name="Sun S."/>
            <person name="Cuomo C.A."/>
            <person name="Heitman J."/>
        </authorList>
    </citation>
    <scope>NUCLEOTIDE SEQUENCE [LARGE SCALE GENOMIC DNA]</scope>
    <source>
        <strain evidence="5 6">CBS 6074</strain>
    </source>
</reference>
<dbReference type="CDD" id="cd12148">
    <property type="entry name" value="fungal_TF_MHR"/>
    <property type="match status" value="1"/>
</dbReference>
<dbReference type="Gene3D" id="4.10.240.10">
    <property type="entry name" value="Zn(2)-C6 fungal-type DNA-binding domain"/>
    <property type="match status" value="1"/>
</dbReference>
<dbReference type="SUPFAM" id="SSF57701">
    <property type="entry name" value="Zn2/Cys6 DNA-binding domain"/>
    <property type="match status" value="1"/>
</dbReference>
<dbReference type="GeneID" id="91095230"/>
<dbReference type="Pfam" id="PF00172">
    <property type="entry name" value="Zn_clus"/>
    <property type="match status" value="1"/>
</dbReference>
<accession>A0AAX4JW18</accession>
<dbReference type="AlphaFoldDB" id="A0AAX4JW18"/>
<dbReference type="PANTHER" id="PTHR31001">
    <property type="entry name" value="UNCHARACTERIZED TRANSCRIPTIONAL REGULATORY PROTEIN"/>
    <property type="match status" value="1"/>
</dbReference>
<comment type="subcellular location">
    <subcellularLocation>
        <location evidence="1">Nucleus</location>
    </subcellularLocation>
</comment>
<proteinExistence type="predicted"/>
<dbReference type="PANTHER" id="PTHR31001:SF89">
    <property type="entry name" value="ZN(2)-C6 FUNGAL-TYPE DOMAIN-CONTAINING PROTEIN"/>
    <property type="match status" value="1"/>
</dbReference>
<dbReference type="GO" id="GO:0005634">
    <property type="term" value="C:nucleus"/>
    <property type="evidence" value="ECO:0007669"/>
    <property type="project" value="UniProtKB-SubCell"/>
</dbReference>
<feature type="compositionally biased region" description="Low complexity" evidence="3">
    <location>
        <begin position="62"/>
        <end position="82"/>
    </location>
</feature>
<dbReference type="InterPro" id="IPR036864">
    <property type="entry name" value="Zn2-C6_fun-type_DNA-bd_sf"/>
</dbReference>
<dbReference type="InterPro" id="IPR001138">
    <property type="entry name" value="Zn2Cys6_DnaBD"/>
</dbReference>
<evidence type="ECO:0000313" key="5">
    <source>
        <dbReference type="EMBL" id="WWC89635.1"/>
    </source>
</evidence>
<evidence type="ECO:0000313" key="6">
    <source>
        <dbReference type="Proteomes" id="UP001355207"/>
    </source>
</evidence>
<feature type="region of interest" description="Disordered" evidence="3">
    <location>
        <begin position="56"/>
        <end position="82"/>
    </location>
</feature>
<dbReference type="GO" id="GO:0000981">
    <property type="term" value="F:DNA-binding transcription factor activity, RNA polymerase II-specific"/>
    <property type="evidence" value="ECO:0007669"/>
    <property type="project" value="InterPro"/>
</dbReference>
<dbReference type="CDD" id="cd00067">
    <property type="entry name" value="GAL4"/>
    <property type="match status" value="1"/>
</dbReference>
<dbReference type="PROSITE" id="PS50048">
    <property type="entry name" value="ZN2_CY6_FUNGAL_2"/>
    <property type="match status" value="1"/>
</dbReference>
<feature type="domain" description="Zn(2)-C6 fungal-type" evidence="4">
    <location>
        <begin position="25"/>
        <end position="56"/>
    </location>
</feature>
<evidence type="ECO:0000259" key="4">
    <source>
        <dbReference type="PROSITE" id="PS50048"/>
    </source>
</evidence>
<evidence type="ECO:0000256" key="3">
    <source>
        <dbReference type="SAM" id="MobiDB-lite"/>
    </source>
</evidence>
<evidence type="ECO:0000256" key="1">
    <source>
        <dbReference type="ARBA" id="ARBA00004123"/>
    </source>
</evidence>
<dbReference type="GO" id="GO:0008270">
    <property type="term" value="F:zinc ion binding"/>
    <property type="evidence" value="ECO:0007669"/>
    <property type="project" value="InterPro"/>
</dbReference>
<gene>
    <name evidence="5" type="ORF">L201_004560</name>
</gene>
<keyword evidence="6" id="KW-1185">Reference proteome</keyword>
<organism evidence="5 6">
    <name type="scientific">Kwoniella dendrophila CBS 6074</name>
    <dbReference type="NCBI Taxonomy" id="1295534"/>
    <lineage>
        <taxon>Eukaryota</taxon>
        <taxon>Fungi</taxon>
        <taxon>Dikarya</taxon>
        <taxon>Basidiomycota</taxon>
        <taxon>Agaricomycotina</taxon>
        <taxon>Tremellomycetes</taxon>
        <taxon>Tremellales</taxon>
        <taxon>Cryptococcaceae</taxon>
        <taxon>Kwoniella</taxon>
    </lineage>
</organism>
<dbReference type="Proteomes" id="UP001355207">
    <property type="component" value="Chromosome 6"/>
</dbReference>
<keyword evidence="2" id="KW-0539">Nucleus</keyword>
<dbReference type="InterPro" id="IPR050613">
    <property type="entry name" value="Sec_Metabolite_Reg"/>
</dbReference>
<dbReference type="EMBL" id="CP144103">
    <property type="protein sequence ID" value="WWC89635.1"/>
    <property type="molecule type" value="Genomic_DNA"/>
</dbReference>
<protein>
    <recommendedName>
        <fullName evidence="4">Zn(2)-C6 fungal-type domain-containing protein</fullName>
    </recommendedName>
</protein>
<dbReference type="SMART" id="SM00066">
    <property type="entry name" value="GAL4"/>
    <property type="match status" value="1"/>
</dbReference>
<dbReference type="RefSeq" id="XP_066076398.1">
    <property type="nucleotide sequence ID" value="XM_066220301.1"/>
</dbReference>
<name>A0AAX4JW18_9TREE</name>
<evidence type="ECO:0000256" key="2">
    <source>
        <dbReference type="ARBA" id="ARBA00023242"/>
    </source>
</evidence>
<dbReference type="PROSITE" id="PS00463">
    <property type="entry name" value="ZN2_CY6_FUNGAL_1"/>
    <property type="match status" value="1"/>
</dbReference>